<proteinExistence type="inferred from homology"/>
<keyword evidence="4" id="KW-0678">Repressor</keyword>
<dbReference type="GO" id="GO:0005737">
    <property type="term" value="C:cytoplasm"/>
    <property type="evidence" value="ECO:0007669"/>
    <property type="project" value="UniProtKB-SubCell"/>
</dbReference>
<keyword evidence="7" id="KW-0805">Transcription regulation</keyword>
<dbReference type="SUPFAM" id="SSF46785">
    <property type="entry name" value="Winged helix' DNA-binding domain"/>
    <property type="match status" value="1"/>
</dbReference>
<comment type="subcellular location">
    <subcellularLocation>
        <location evidence="1">Cytoplasm</location>
    </subcellularLocation>
</comment>
<dbReference type="InterPro" id="IPR036388">
    <property type="entry name" value="WH-like_DNA-bd_sf"/>
</dbReference>
<evidence type="ECO:0000256" key="3">
    <source>
        <dbReference type="ARBA" id="ARBA00022490"/>
    </source>
</evidence>
<gene>
    <name evidence="11" type="primary">perR_2</name>
    <name evidence="11" type="ORF">MAMMFC1_01761</name>
</gene>
<evidence type="ECO:0000313" key="11">
    <source>
        <dbReference type="EMBL" id="BBB91093.1"/>
    </source>
</evidence>
<organism evidence="11 12">
    <name type="scientific">Methylomusa anaerophila</name>
    <dbReference type="NCBI Taxonomy" id="1930071"/>
    <lineage>
        <taxon>Bacteria</taxon>
        <taxon>Bacillati</taxon>
        <taxon>Bacillota</taxon>
        <taxon>Negativicutes</taxon>
        <taxon>Selenomonadales</taxon>
        <taxon>Sporomusaceae</taxon>
        <taxon>Methylomusa</taxon>
    </lineage>
</organism>
<feature type="binding site" evidence="10">
    <location>
        <position position="132"/>
    </location>
    <ligand>
        <name>Zn(2+)</name>
        <dbReference type="ChEBI" id="CHEBI:29105"/>
    </ligand>
</feature>
<feature type="binding site" evidence="10">
    <location>
        <position position="98"/>
    </location>
    <ligand>
        <name>Zn(2+)</name>
        <dbReference type="ChEBI" id="CHEBI:29105"/>
    </ligand>
</feature>
<dbReference type="InterPro" id="IPR036390">
    <property type="entry name" value="WH_DNA-bd_sf"/>
</dbReference>
<dbReference type="KEGG" id="mana:MAMMFC1_01761"/>
<dbReference type="Proteomes" id="UP000276437">
    <property type="component" value="Chromosome"/>
</dbReference>
<dbReference type="FunFam" id="1.10.10.10:FF:000007">
    <property type="entry name" value="Ferric uptake regulation protein"/>
    <property type="match status" value="1"/>
</dbReference>
<evidence type="ECO:0000256" key="2">
    <source>
        <dbReference type="ARBA" id="ARBA00007957"/>
    </source>
</evidence>
<dbReference type="InterPro" id="IPR043135">
    <property type="entry name" value="Fur_C"/>
</dbReference>
<evidence type="ECO:0000256" key="1">
    <source>
        <dbReference type="ARBA" id="ARBA00004496"/>
    </source>
</evidence>
<evidence type="ECO:0000256" key="7">
    <source>
        <dbReference type="ARBA" id="ARBA00023015"/>
    </source>
</evidence>
<dbReference type="PANTHER" id="PTHR33202:SF8">
    <property type="entry name" value="PEROXIDE-RESPONSIVE REPRESSOR PERR"/>
    <property type="match status" value="1"/>
</dbReference>
<evidence type="ECO:0000256" key="9">
    <source>
        <dbReference type="ARBA" id="ARBA00023163"/>
    </source>
</evidence>
<name>A0A348AJ45_9FIRM</name>
<dbReference type="GO" id="GO:0008270">
    <property type="term" value="F:zinc ion binding"/>
    <property type="evidence" value="ECO:0007669"/>
    <property type="project" value="TreeGrafter"/>
</dbReference>
<reference evidence="11 12" key="1">
    <citation type="journal article" date="2018" name="Int. J. Syst. Evol. Microbiol.">
        <title>Methylomusa anaerophila gen. nov., sp. nov., an anaerobic methanol-utilizing bacterium isolated from a microbial fuel cell.</title>
        <authorList>
            <person name="Amano N."/>
            <person name="Yamamuro A."/>
            <person name="Miyahara M."/>
            <person name="Kouzuma A."/>
            <person name="Abe T."/>
            <person name="Watanabe K."/>
        </authorList>
    </citation>
    <scope>NUCLEOTIDE SEQUENCE [LARGE SCALE GENOMIC DNA]</scope>
    <source>
        <strain evidence="11 12">MMFC1</strain>
    </source>
</reference>
<comment type="similarity">
    <text evidence="2">Belongs to the Fur family.</text>
</comment>
<dbReference type="GO" id="GO:1900376">
    <property type="term" value="P:regulation of secondary metabolite biosynthetic process"/>
    <property type="evidence" value="ECO:0007669"/>
    <property type="project" value="TreeGrafter"/>
</dbReference>
<dbReference type="Pfam" id="PF01475">
    <property type="entry name" value="FUR"/>
    <property type="match status" value="1"/>
</dbReference>
<keyword evidence="12" id="KW-1185">Reference proteome</keyword>
<dbReference type="PANTHER" id="PTHR33202">
    <property type="entry name" value="ZINC UPTAKE REGULATION PROTEIN"/>
    <property type="match status" value="1"/>
</dbReference>
<dbReference type="GO" id="GO:0003700">
    <property type="term" value="F:DNA-binding transcription factor activity"/>
    <property type="evidence" value="ECO:0007669"/>
    <property type="project" value="InterPro"/>
</dbReference>
<evidence type="ECO:0000313" key="12">
    <source>
        <dbReference type="Proteomes" id="UP000276437"/>
    </source>
</evidence>
<dbReference type="GO" id="GO:0045892">
    <property type="term" value="P:negative regulation of DNA-templated transcription"/>
    <property type="evidence" value="ECO:0007669"/>
    <property type="project" value="TreeGrafter"/>
</dbReference>
<dbReference type="Gene3D" id="3.30.1490.190">
    <property type="match status" value="1"/>
</dbReference>
<dbReference type="RefSeq" id="WP_126308157.1">
    <property type="nucleotide sequence ID" value="NZ_AP018449.1"/>
</dbReference>
<keyword evidence="5 10" id="KW-0479">Metal-binding</keyword>
<evidence type="ECO:0000256" key="6">
    <source>
        <dbReference type="ARBA" id="ARBA00022833"/>
    </source>
</evidence>
<keyword evidence="8" id="KW-0238">DNA-binding</keyword>
<evidence type="ECO:0000256" key="8">
    <source>
        <dbReference type="ARBA" id="ARBA00023125"/>
    </source>
</evidence>
<dbReference type="InterPro" id="IPR002481">
    <property type="entry name" value="FUR"/>
</dbReference>
<dbReference type="GO" id="GO:0000976">
    <property type="term" value="F:transcription cis-regulatory region binding"/>
    <property type="evidence" value="ECO:0007669"/>
    <property type="project" value="TreeGrafter"/>
</dbReference>
<feature type="binding site" evidence="10">
    <location>
        <position position="135"/>
    </location>
    <ligand>
        <name>Zn(2+)</name>
        <dbReference type="ChEBI" id="CHEBI:29105"/>
    </ligand>
</feature>
<comment type="cofactor">
    <cofactor evidence="10">
        <name>Zn(2+)</name>
        <dbReference type="ChEBI" id="CHEBI:29105"/>
    </cofactor>
    <text evidence="10">Binds 1 zinc ion per subunit.</text>
</comment>
<feature type="binding site" evidence="10">
    <location>
        <position position="95"/>
    </location>
    <ligand>
        <name>Zn(2+)</name>
        <dbReference type="ChEBI" id="CHEBI:29105"/>
    </ligand>
</feature>
<sequence>MRQSANRIAEVLEHSNIRPTYPRIKVLAYLMTAQSHPTVDEIYNNLITEIPSLSKMTIYNTLKLFVDANLVKLVNIEENEMRYDIIMTRHGHFKCETCGKIYDFAVDVDAVEVEGLDKFKITQKDVLFRGVCPQCLNSEEEGG</sequence>
<evidence type="ECO:0000256" key="10">
    <source>
        <dbReference type="PIRSR" id="PIRSR602481-1"/>
    </source>
</evidence>
<accession>A0A348AJ45</accession>
<evidence type="ECO:0000256" key="5">
    <source>
        <dbReference type="ARBA" id="ARBA00022723"/>
    </source>
</evidence>
<dbReference type="OrthoDB" id="8659436at2"/>
<dbReference type="CDD" id="cd07153">
    <property type="entry name" value="Fur_like"/>
    <property type="match status" value="1"/>
</dbReference>
<keyword evidence="6 10" id="KW-0862">Zinc</keyword>
<keyword evidence="3" id="KW-0963">Cytoplasm</keyword>
<protein>
    <submittedName>
        <fullName evidence="11">Peroxide operon regulator</fullName>
    </submittedName>
</protein>
<dbReference type="AlphaFoldDB" id="A0A348AJ45"/>
<keyword evidence="9" id="KW-0804">Transcription</keyword>
<evidence type="ECO:0000256" key="4">
    <source>
        <dbReference type="ARBA" id="ARBA00022491"/>
    </source>
</evidence>
<dbReference type="EMBL" id="AP018449">
    <property type="protein sequence ID" value="BBB91093.1"/>
    <property type="molecule type" value="Genomic_DNA"/>
</dbReference>
<dbReference type="Gene3D" id="1.10.10.10">
    <property type="entry name" value="Winged helix-like DNA-binding domain superfamily/Winged helix DNA-binding domain"/>
    <property type="match status" value="1"/>
</dbReference>